<comment type="cofactor">
    <cofactor evidence="1">
        <name>FMN</name>
        <dbReference type="ChEBI" id="CHEBI:58210"/>
    </cofactor>
</comment>
<evidence type="ECO:0000256" key="3">
    <source>
        <dbReference type="ARBA" id="ARBA00022630"/>
    </source>
</evidence>
<dbReference type="RefSeq" id="WP_118316319.1">
    <property type="nucleotide sequence ID" value="NZ_JBGKFY010000002.1"/>
</dbReference>
<dbReference type="PANTHER" id="PTHR43673">
    <property type="entry name" value="NAD(P)H NITROREDUCTASE YDGI-RELATED"/>
    <property type="match status" value="1"/>
</dbReference>
<feature type="domain" description="Nitroreductase" evidence="6">
    <location>
        <begin position="6"/>
        <end position="58"/>
    </location>
</feature>
<evidence type="ECO:0000313" key="7">
    <source>
        <dbReference type="EMBL" id="RXS74384.1"/>
    </source>
</evidence>
<gene>
    <name evidence="7" type="ORF">ETP43_03525</name>
</gene>
<dbReference type="Pfam" id="PF00881">
    <property type="entry name" value="Nitroreductase"/>
    <property type="match status" value="2"/>
</dbReference>
<keyword evidence="8" id="KW-1185">Reference proteome</keyword>
<dbReference type="PANTHER" id="PTHR43673:SF2">
    <property type="entry name" value="NITROREDUCTASE"/>
    <property type="match status" value="1"/>
</dbReference>
<dbReference type="GO" id="GO:0016491">
    <property type="term" value="F:oxidoreductase activity"/>
    <property type="evidence" value="ECO:0007669"/>
    <property type="project" value="UniProtKB-KW"/>
</dbReference>
<comment type="similarity">
    <text evidence="2">Belongs to the nitroreductase family.</text>
</comment>
<keyword evidence="4" id="KW-0288">FMN</keyword>
<protein>
    <submittedName>
        <fullName evidence="7">Nitroreductase family protein</fullName>
    </submittedName>
</protein>
<dbReference type="Gene3D" id="3.40.109.10">
    <property type="entry name" value="NADH Oxidase"/>
    <property type="match status" value="1"/>
</dbReference>
<proteinExistence type="inferred from homology"/>
<comment type="caution">
    <text evidence="7">The sequence shown here is derived from an EMBL/GenBank/DDBJ whole genome shotgun (WGS) entry which is preliminary data.</text>
</comment>
<dbReference type="InterPro" id="IPR000415">
    <property type="entry name" value="Nitroreductase-like"/>
</dbReference>
<keyword evidence="3" id="KW-0285">Flavoprotein</keyword>
<dbReference type="Proteomes" id="UP000290106">
    <property type="component" value="Unassembled WGS sequence"/>
</dbReference>
<organism evidence="7 8">
    <name type="scientific">Blautia faecicola</name>
    <dbReference type="NCBI Taxonomy" id="2509240"/>
    <lineage>
        <taxon>Bacteria</taxon>
        <taxon>Bacillati</taxon>
        <taxon>Bacillota</taxon>
        <taxon>Clostridia</taxon>
        <taxon>Lachnospirales</taxon>
        <taxon>Lachnospiraceae</taxon>
        <taxon>Blautia</taxon>
    </lineage>
</organism>
<sequence>MADLFHRVSIRKYQEKKVEPEKLDYILRASMAAPSACNQQPWEFYIVEDPEILEELSETTPYAKLTAKAPVAIVTAYRKECTVPEYAQIDLSICMENMWLATDEVGLGGVWMGIAPLEDRMEKVEKIIGIPESQRAFGIFALGYPAEERTQQDRYDETRIHRVTRG</sequence>
<dbReference type="InterPro" id="IPR029479">
    <property type="entry name" value="Nitroreductase"/>
</dbReference>
<name>A0A4Q1RFK2_9FIRM</name>
<evidence type="ECO:0000256" key="2">
    <source>
        <dbReference type="ARBA" id="ARBA00007118"/>
    </source>
</evidence>
<keyword evidence="5" id="KW-0560">Oxidoreductase</keyword>
<reference evidence="7 8" key="1">
    <citation type="submission" date="2019-01" db="EMBL/GenBank/DDBJ databases">
        <title>Blautia sp. nov. KGMB01111 isolated human feces.</title>
        <authorList>
            <person name="Park J.-E."/>
            <person name="Kim J.-S."/>
            <person name="Park S.-H."/>
        </authorList>
    </citation>
    <scope>NUCLEOTIDE SEQUENCE [LARGE SCALE GENOMIC DNA]</scope>
    <source>
        <strain evidence="7 8">KGMB01111</strain>
    </source>
</reference>
<evidence type="ECO:0000259" key="6">
    <source>
        <dbReference type="Pfam" id="PF00881"/>
    </source>
</evidence>
<dbReference type="SUPFAM" id="SSF55469">
    <property type="entry name" value="FMN-dependent nitroreductase-like"/>
    <property type="match status" value="1"/>
</dbReference>
<evidence type="ECO:0000256" key="4">
    <source>
        <dbReference type="ARBA" id="ARBA00022643"/>
    </source>
</evidence>
<evidence type="ECO:0000256" key="5">
    <source>
        <dbReference type="ARBA" id="ARBA00023002"/>
    </source>
</evidence>
<evidence type="ECO:0000313" key="8">
    <source>
        <dbReference type="Proteomes" id="UP000290106"/>
    </source>
</evidence>
<feature type="domain" description="Nitroreductase" evidence="6">
    <location>
        <begin position="60"/>
        <end position="144"/>
    </location>
</feature>
<dbReference type="OrthoDB" id="9812105at2"/>
<dbReference type="EMBL" id="SDKC01000001">
    <property type="protein sequence ID" value="RXS74384.1"/>
    <property type="molecule type" value="Genomic_DNA"/>
</dbReference>
<dbReference type="AlphaFoldDB" id="A0A4Q1RFK2"/>
<evidence type="ECO:0000256" key="1">
    <source>
        <dbReference type="ARBA" id="ARBA00001917"/>
    </source>
</evidence>
<accession>A0A4Q1RFK2</accession>